<dbReference type="InterPro" id="IPR029063">
    <property type="entry name" value="SAM-dependent_MTases_sf"/>
</dbReference>
<name>A0A1F7UI00_9BACT</name>
<dbReference type="Proteomes" id="UP000176604">
    <property type="component" value="Unassembled WGS sequence"/>
</dbReference>
<dbReference type="AlphaFoldDB" id="A0A1F7UI00"/>
<keyword evidence="7" id="KW-0540">Nuclease</keyword>
<evidence type="ECO:0000256" key="2">
    <source>
        <dbReference type="ARBA" id="ARBA00011900"/>
    </source>
</evidence>
<dbReference type="InterPro" id="IPR012263">
    <property type="entry name" value="M_m6A_EcoRV"/>
</dbReference>
<keyword evidence="7" id="KW-0378">Hydrolase</keyword>
<dbReference type="Gene3D" id="1.10.1020.10">
    <property type="entry name" value="Adenine-specific Methyltransferase, Domain 2"/>
    <property type="match status" value="1"/>
</dbReference>
<evidence type="ECO:0000256" key="6">
    <source>
        <dbReference type="ARBA" id="ARBA00047942"/>
    </source>
</evidence>
<evidence type="ECO:0000256" key="1">
    <source>
        <dbReference type="ARBA" id="ARBA00006594"/>
    </source>
</evidence>
<keyword evidence="5" id="KW-0949">S-adenosyl-L-methionine</keyword>
<dbReference type="GO" id="GO:0009007">
    <property type="term" value="F:site-specific DNA-methyltransferase (adenine-specific) activity"/>
    <property type="evidence" value="ECO:0007669"/>
    <property type="project" value="UniProtKB-EC"/>
</dbReference>
<dbReference type="GO" id="GO:0006298">
    <property type="term" value="P:mismatch repair"/>
    <property type="evidence" value="ECO:0007669"/>
    <property type="project" value="TreeGrafter"/>
</dbReference>
<evidence type="ECO:0000256" key="3">
    <source>
        <dbReference type="ARBA" id="ARBA00022603"/>
    </source>
</evidence>
<evidence type="ECO:0000313" key="7">
    <source>
        <dbReference type="EMBL" id="OGL77901.1"/>
    </source>
</evidence>
<evidence type="ECO:0000313" key="8">
    <source>
        <dbReference type="Proteomes" id="UP000176604"/>
    </source>
</evidence>
<dbReference type="GO" id="GO:0004519">
    <property type="term" value="F:endonuclease activity"/>
    <property type="evidence" value="ECO:0007669"/>
    <property type="project" value="UniProtKB-KW"/>
</dbReference>
<organism evidence="7 8">
    <name type="scientific">Candidatus Uhrbacteria bacterium RIFCSPHIGHO2_12_FULL_54_23</name>
    <dbReference type="NCBI Taxonomy" id="1802397"/>
    <lineage>
        <taxon>Bacteria</taxon>
        <taxon>Candidatus Uhriibacteriota</taxon>
    </lineage>
</organism>
<sequence>MNKVDERKRIFLEKLKSPSGKTEYKRYMGAPIRYAGGKSLAVGLIIERIPSDVKRVVAPFLGGGSVEVAIANELNIPVIGYDIFDILINYWDVQLNKPEALFERLRLFKPTRVEFKRVKDRLKKHWNKEENLNKLDLAAYYYFNHNTSYGPHFLGWPSSVYLQKERYEKMLERVLSFRAPKLEAKCSSFEDIMENHRDDFLYLDPPYYLDGDSKTFVGLYPHRNFPIHHKGFKHQLLHEMLLKHRGGFILSYNDCSTIKNEYKRFKSITPSWQYTFSQGDTRIGENRLRDNEGQYVKQSHELLIWQT</sequence>
<dbReference type="GO" id="GO:1904047">
    <property type="term" value="F:S-adenosyl-L-methionine binding"/>
    <property type="evidence" value="ECO:0007669"/>
    <property type="project" value="TreeGrafter"/>
</dbReference>
<comment type="catalytic activity">
    <reaction evidence="6">
        <text>a 2'-deoxyadenosine in DNA + S-adenosyl-L-methionine = an N(6)-methyl-2'-deoxyadenosine in DNA + S-adenosyl-L-homocysteine + H(+)</text>
        <dbReference type="Rhea" id="RHEA:15197"/>
        <dbReference type="Rhea" id="RHEA-COMP:12418"/>
        <dbReference type="Rhea" id="RHEA-COMP:12419"/>
        <dbReference type="ChEBI" id="CHEBI:15378"/>
        <dbReference type="ChEBI" id="CHEBI:57856"/>
        <dbReference type="ChEBI" id="CHEBI:59789"/>
        <dbReference type="ChEBI" id="CHEBI:90615"/>
        <dbReference type="ChEBI" id="CHEBI:90616"/>
        <dbReference type="EC" id="2.1.1.72"/>
    </reaction>
</comment>
<comment type="caution">
    <text evidence="7">The sequence shown here is derived from an EMBL/GenBank/DDBJ whole genome shotgun (WGS) entry which is preliminary data.</text>
</comment>
<dbReference type="PROSITE" id="PS00092">
    <property type="entry name" value="N6_MTASE"/>
    <property type="match status" value="1"/>
</dbReference>
<protein>
    <recommendedName>
        <fullName evidence="2">site-specific DNA-methyltransferase (adenine-specific)</fullName>
        <ecNumber evidence="2">2.1.1.72</ecNumber>
    </recommendedName>
</protein>
<evidence type="ECO:0000256" key="4">
    <source>
        <dbReference type="ARBA" id="ARBA00022679"/>
    </source>
</evidence>
<dbReference type="InterPro" id="IPR002052">
    <property type="entry name" value="DNA_methylase_N6_adenine_CS"/>
</dbReference>
<evidence type="ECO:0000256" key="5">
    <source>
        <dbReference type="ARBA" id="ARBA00022691"/>
    </source>
</evidence>
<accession>A0A1F7UI00</accession>
<dbReference type="SUPFAM" id="SSF53335">
    <property type="entry name" value="S-adenosyl-L-methionine-dependent methyltransferases"/>
    <property type="match status" value="1"/>
</dbReference>
<reference evidence="7 8" key="1">
    <citation type="journal article" date="2016" name="Nat. Commun.">
        <title>Thousands of microbial genomes shed light on interconnected biogeochemical processes in an aquifer system.</title>
        <authorList>
            <person name="Anantharaman K."/>
            <person name="Brown C.T."/>
            <person name="Hug L.A."/>
            <person name="Sharon I."/>
            <person name="Castelle C.J."/>
            <person name="Probst A.J."/>
            <person name="Thomas B.C."/>
            <person name="Singh A."/>
            <person name="Wilkins M.J."/>
            <person name="Karaoz U."/>
            <person name="Brodie E.L."/>
            <person name="Williams K.H."/>
            <person name="Hubbard S.S."/>
            <person name="Banfield J.F."/>
        </authorList>
    </citation>
    <scope>NUCLEOTIDE SEQUENCE [LARGE SCALE GENOMIC DNA]</scope>
</reference>
<dbReference type="EMBL" id="MGEF01000049">
    <property type="protein sequence ID" value="OGL77901.1"/>
    <property type="molecule type" value="Genomic_DNA"/>
</dbReference>
<dbReference type="InterPro" id="IPR012327">
    <property type="entry name" value="MeTrfase_D12"/>
</dbReference>
<dbReference type="PANTHER" id="PTHR30481">
    <property type="entry name" value="DNA ADENINE METHYLASE"/>
    <property type="match status" value="1"/>
</dbReference>
<dbReference type="Pfam" id="PF02086">
    <property type="entry name" value="MethyltransfD12"/>
    <property type="match status" value="1"/>
</dbReference>
<dbReference type="EC" id="2.1.1.72" evidence="2"/>
<keyword evidence="3" id="KW-0489">Methyltransferase</keyword>
<keyword evidence="7" id="KW-0255">Endonuclease</keyword>
<keyword evidence="4" id="KW-0808">Transferase</keyword>
<dbReference type="STRING" id="1802397.A3J43_02990"/>
<dbReference type="PANTHER" id="PTHR30481:SF2">
    <property type="entry name" value="SITE-SPECIFIC DNA-METHYLTRANSFERASE (ADENINE-SPECIFIC)"/>
    <property type="match status" value="1"/>
</dbReference>
<proteinExistence type="inferred from homology"/>
<dbReference type="GO" id="GO:0043565">
    <property type="term" value="F:sequence-specific DNA binding"/>
    <property type="evidence" value="ECO:0007669"/>
    <property type="project" value="TreeGrafter"/>
</dbReference>
<dbReference type="GO" id="GO:0009307">
    <property type="term" value="P:DNA restriction-modification system"/>
    <property type="evidence" value="ECO:0007669"/>
    <property type="project" value="InterPro"/>
</dbReference>
<comment type="similarity">
    <text evidence="1">Belongs to the N(4)/N(6)-methyltransferase family.</text>
</comment>
<dbReference type="Gene3D" id="3.40.50.150">
    <property type="entry name" value="Vaccinia Virus protein VP39"/>
    <property type="match status" value="1"/>
</dbReference>
<dbReference type="PIRSF" id="PIRSF000398">
    <property type="entry name" value="M_m6A_EcoRV"/>
    <property type="match status" value="1"/>
</dbReference>
<dbReference type="PRINTS" id="PR00505">
    <property type="entry name" value="D12N6MTFRASE"/>
</dbReference>
<gene>
    <name evidence="7" type="ORF">A3J43_02990</name>
</gene>
<dbReference type="GO" id="GO:0032259">
    <property type="term" value="P:methylation"/>
    <property type="evidence" value="ECO:0007669"/>
    <property type="project" value="UniProtKB-KW"/>
</dbReference>
<dbReference type="InterPro" id="IPR023095">
    <property type="entry name" value="Ade_MeTrfase_dom_2"/>
</dbReference>